<evidence type="ECO:0000256" key="1">
    <source>
        <dbReference type="SAM" id="Phobius"/>
    </source>
</evidence>
<evidence type="ECO:0000313" key="4">
    <source>
        <dbReference type="EMBL" id="OCX70397.1"/>
    </source>
</evidence>
<dbReference type="Pfam" id="PF08534">
    <property type="entry name" value="Redoxin"/>
    <property type="match status" value="1"/>
</dbReference>
<evidence type="ECO:0000259" key="2">
    <source>
        <dbReference type="PROSITE" id="PS51352"/>
    </source>
</evidence>
<dbReference type="InterPro" id="IPR036249">
    <property type="entry name" value="Thioredoxin-like_sf"/>
</dbReference>
<dbReference type="Proteomes" id="UP000094893">
    <property type="component" value="Unassembled WGS sequence"/>
</dbReference>
<dbReference type="InterPro" id="IPR050553">
    <property type="entry name" value="Thioredoxin_ResA/DsbE_sf"/>
</dbReference>
<proteinExistence type="predicted"/>
<evidence type="ECO:0000313" key="5">
    <source>
        <dbReference type="Proteomes" id="UP000094893"/>
    </source>
</evidence>
<dbReference type="InterPro" id="IPR013766">
    <property type="entry name" value="Thioredoxin_domain"/>
</dbReference>
<evidence type="ECO:0000313" key="6">
    <source>
        <dbReference type="Proteomes" id="UP000095008"/>
    </source>
</evidence>
<dbReference type="GO" id="GO:0016491">
    <property type="term" value="F:oxidoreductase activity"/>
    <property type="evidence" value="ECO:0007669"/>
    <property type="project" value="InterPro"/>
</dbReference>
<keyword evidence="1" id="KW-0472">Membrane</keyword>
<feature type="transmembrane region" description="Helical" evidence="1">
    <location>
        <begin position="9"/>
        <end position="27"/>
    </location>
</feature>
<keyword evidence="1" id="KW-0812">Transmembrane</keyword>
<dbReference type="PANTHER" id="PTHR42852:SF17">
    <property type="entry name" value="THIOREDOXIN-LIKE PROTEIN HI_1115"/>
    <property type="match status" value="1"/>
</dbReference>
<dbReference type="CDD" id="cd02966">
    <property type="entry name" value="TlpA_like_family"/>
    <property type="match status" value="1"/>
</dbReference>
<dbReference type="STRING" id="930.GCA_002079865_01790"/>
<feature type="transmembrane region" description="Helical" evidence="1">
    <location>
        <begin position="153"/>
        <end position="172"/>
    </location>
</feature>
<dbReference type="EMBL" id="LWRY01000193">
    <property type="protein sequence ID" value="OCX69750.1"/>
    <property type="molecule type" value="Genomic_DNA"/>
</dbReference>
<keyword evidence="6" id="KW-1185">Reference proteome</keyword>
<dbReference type="InterPro" id="IPR013740">
    <property type="entry name" value="Redoxin"/>
</dbReference>
<accession>A0A1C2I1C3</accession>
<dbReference type="AlphaFoldDB" id="A0A1C2I1C3"/>
<keyword evidence="1" id="KW-1133">Transmembrane helix</keyword>
<dbReference type="Gene3D" id="3.40.30.10">
    <property type="entry name" value="Glutaredoxin"/>
    <property type="match status" value="1"/>
</dbReference>
<dbReference type="EMBL" id="LWSA01000198">
    <property type="protein sequence ID" value="OCX70397.1"/>
    <property type="molecule type" value="Genomic_DNA"/>
</dbReference>
<comment type="caution">
    <text evidence="3">The sequence shown here is derived from an EMBL/GenBank/DDBJ whole genome shotgun (WGS) entry which is preliminary data.</text>
</comment>
<name>A0A1C2I1C3_ACITH</name>
<dbReference type="Proteomes" id="UP000095008">
    <property type="component" value="Unassembled WGS sequence"/>
</dbReference>
<dbReference type="OrthoDB" id="9796554at2"/>
<organism evidence="3 6">
    <name type="scientific">Acidithiobacillus thiooxidans</name>
    <name type="common">Thiobacillus thiooxidans</name>
    <dbReference type="NCBI Taxonomy" id="930"/>
    <lineage>
        <taxon>Bacteria</taxon>
        <taxon>Pseudomonadati</taxon>
        <taxon>Pseudomonadota</taxon>
        <taxon>Acidithiobacillia</taxon>
        <taxon>Acidithiobacillales</taxon>
        <taxon>Acidithiobacillaceae</taxon>
        <taxon>Acidithiobacillus</taxon>
    </lineage>
</organism>
<feature type="domain" description="Thioredoxin" evidence="2">
    <location>
        <begin position="35"/>
        <end position="176"/>
    </location>
</feature>
<protein>
    <submittedName>
        <fullName evidence="3">Redoxin</fullName>
    </submittedName>
</protein>
<evidence type="ECO:0000313" key="3">
    <source>
        <dbReference type="EMBL" id="OCX69750.1"/>
    </source>
</evidence>
<dbReference type="PANTHER" id="PTHR42852">
    <property type="entry name" value="THIOL:DISULFIDE INTERCHANGE PROTEIN DSBE"/>
    <property type="match status" value="1"/>
</dbReference>
<reference evidence="3 5" key="1">
    <citation type="journal article" date="2016" name="Int. J. Mol. Sci.">
        <title>Comparative genomics of the extreme acidophile Acidithiobacillus thiooxidans reveals intraspecific divergence and niche adaptation.</title>
        <authorList>
            <person name="Zhang X."/>
            <person name="Feng X."/>
            <person name="Tao J."/>
            <person name="Ma L."/>
            <person name="Xiao Y."/>
            <person name="Liang Y."/>
            <person name="Liu X."/>
            <person name="Yin H."/>
        </authorList>
    </citation>
    <scope>NUCLEOTIDE SEQUENCE [LARGE SCALE GENOMIC DNA]</scope>
    <source>
        <strain evidence="4 5">A02</strain>
        <strain evidence="3">DXS-W</strain>
    </source>
</reference>
<gene>
    <name evidence="3" type="ORF">A6M23_15055</name>
    <name evidence="4" type="ORF">A6P07_14485</name>
</gene>
<sequence>MGKHRLRRWALDIVLMVLVVAGVYVWTQWRGASDVATPATLPVLTLQKLDGQWVQYHPGANQVTLINFWSTDCPPCIAEIPALNWLQQWFGGAGFTVLGVAVAGNTPQAIAAARASFAMDYPLYADKNGVAAQILGGVTLTPTSLLINPKGQIVGRYVGAISLPVVVWRLLWMSHH</sequence>
<dbReference type="PROSITE" id="PS51352">
    <property type="entry name" value="THIOREDOXIN_2"/>
    <property type="match status" value="1"/>
</dbReference>
<dbReference type="eggNOG" id="COG0526">
    <property type="taxonomic scope" value="Bacteria"/>
</dbReference>
<dbReference type="SUPFAM" id="SSF52833">
    <property type="entry name" value="Thioredoxin-like"/>
    <property type="match status" value="1"/>
</dbReference>